<dbReference type="AlphaFoldDB" id="A0AAV7KB14"/>
<evidence type="ECO:0000313" key="3">
    <source>
        <dbReference type="Proteomes" id="UP001165289"/>
    </source>
</evidence>
<sequence length="465" mass="53601">MAAKYSDLYFLIDNGNNLSLKIPQKTFAETKIQELKSQIQLKTGFELENQKLIYSNKILENNTNICVYDITTGSYILLLNQSDCLFVYITESVKTILLTFPKLSFANLTVVELKFEVKRREGIPENIQKLFYNGQILEDENTLEFYGIIPDSKLTLFPNQNECLFIKTFDKTITITVTNTIFSQTTVLELKSLINRKESIPKEQQRLILSGRELRNSKTLGYYKIKQEFVINLLIIPASISSHISYSLFIQMYTGRILTLEFPNKTFLKLSVLDLILQIERCENIPRNIQYLYFTGKQLEESKLLSQYSIIDGSTLDLKLNIYGVANDPFNFSEISFQELFEKVTQFAPHWRQVSEGVNFRATCRNKDCEACNRIVYVQRGFYEATNGECLLNNEMGVLECPMCGCKIDKANIHGVGIYKCILEVRKGGCVCCKVESRDMFQFAQCMQDLDLLHVMDILLVVKRL</sequence>
<evidence type="ECO:0000313" key="2">
    <source>
        <dbReference type="EMBL" id="KAI6658028.1"/>
    </source>
</evidence>
<dbReference type="InterPro" id="IPR000626">
    <property type="entry name" value="Ubiquitin-like_dom"/>
</dbReference>
<evidence type="ECO:0000259" key="1">
    <source>
        <dbReference type="PROSITE" id="PS50053"/>
    </source>
</evidence>
<accession>A0AAV7KB14</accession>
<reference evidence="2 3" key="1">
    <citation type="journal article" date="2023" name="BMC Biol.">
        <title>The compact genome of the sponge Oopsacas minuta (Hexactinellida) is lacking key metazoan core genes.</title>
        <authorList>
            <person name="Santini S."/>
            <person name="Schenkelaars Q."/>
            <person name="Jourda C."/>
            <person name="Duchesne M."/>
            <person name="Belahbib H."/>
            <person name="Rocher C."/>
            <person name="Selva M."/>
            <person name="Riesgo A."/>
            <person name="Vervoort M."/>
            <person name="Leys S.P."/>
            <person name="Kodjabachian L."/>
            <person name="Le Bivic A."/>
            <person name="Borchiellini C."/>
            <person name="Claverie J.M."/>
            <person name="Renard E."/>
        </authorList>
    </citation>
    <scope>NUCLEOTIDE SEQUENCE [LARGE SCALE GENOMIC DNA]</scope>
    <source>
        <strain evidence="2">SPO-2</strain>
    </source>
</reference>
<keyword evidence="3" id="KW-1185">Reference proteome</keyword>
<feature type="domain" description="Ubiquitin-like" evidence="1">
    <location>
        <begin position="32"/>
        <end position="79"/>
    </location>
</feature>
<dbReference type="Pfam" id="PF00240">
    <property type="entry name" value="ubiquitin"/>
    <property type="match status" value="4"/>
</dbReference>
<proteinExistence type="predicted"/>
<dbReference type="SUPFAM" id="SSF54236">
    <property type="entry name" value="Ubiquitin-like"/>
    <property type="match status" value="4"/>
</dbReference>
<dbReference type="PROSITE" id="PS50053">
    <property type="entry name" value="UBIQUITIN_2"/>
    <property type="match status" value="4"/>
</dbReference>
<dbReference type="InterPro" id="IPR019956">
    <property type="entry name" value="Ubiquitin_dom"/>
</dbReference>
<protein>
    <submittedName>
        <fullName evidence="2">Polyubiquitin</fullName>
    </submittedName>
</protein>
<dbReference type="InterPro" id="IPR029071">
    <property type="entry name" value="Ubiquitin-like_domsf"/>
</dbReference>
<dbReference type="PRINTS" id="PR00348">
    <property type="entry name" value="UBIQUITIN"/>
</dbReference>
<dbReference type="PANTHER" id="PTHR10666">
    <property type="entry name" value="UBIQUITIN"/>
    <property type="match status" value="1"/>
</dbReference>
<name>A0AAV7KB14_9METZ</name>
<gene>
    <name evidence="2" type="ORF">LOD99_15742</name>
</gene>
<comment type="caution">
    <text evidence="2">The sequence shown here is derived from an EMBL/GenBank/DDBJ whole genome shotgun (WGS) entry which is preliminary data.</text>
</comment>
<organism evidence="2 3">
    <name type="scientific">Oopsacas minuta</name>
    <dbReference type="NCBI Taxonomy" id="111878"/>
    <lineage>
        <taxon>Eukaryota</taxon>
        <taxon>Metazoa</taxon>
        <taxon>Porifera</taxon>
        <taxon>Hexactinellida</taxon>
        <taxon>Hexasterophora</taxon>
        <taxon>Lyssacinosida</taxon>
        <taxon>Leucopsacidae</taxon>
        <taxon>Oopsacas</taxon>
    </lineage>
</organism>
<feature type="domain" description="Ubiquitin-like" evidence="1">
    <location>
        <begin position="109"/>
        <end position="156"/>
    </location>
</feature>
<dbReference type="Gene3D" id="3.10.20.90">
    <property type="entry name" value="Phosphatidylinositol 3-kinase Catalytic Subunit, Chain A, domain 1"/>
    <property type="match status" value="4"/>
</dbReference>
<feature type="domain" description="Ubiquitin-like" evidence="1">
    <location>
        <begin position="164"/>
        <end position="235"/>
    </location>
</feature>
<dbReference type="InterPro" id="IPR050158">
    <property type="entry name" value="Ubiquitin_ubiquitin-like"/>
</dbReference>
<dbReference type="Proteomes" id="UP001165289">
    <property type="component" value="Unassembled WGS sequence"/>
</dbReference>
<dbReference type="CDD" id="cd17039">
    <property type="entry name" value="Ubl_ubiquitin_like"/>
    <property type="match status" value="3"/>
</dbReference>
<dbReference type="SMART" id="SM00213">
    <property type="entry name" value="UBQ"/>
    <property type="match status" value="4"/>
</dbReference>
<dbReference type="EMBL" id="JAKMXF010000110">
    <property type="protein sequence ID" value="KAI6658028.1"/>
    <property type="molecule type" value="Genomic_DNA"/>
</dbReference>
<feature type="domain" description="Ubiquitin-like" evidence="1">
    <location>
        <begin position="246"/>
        <end position="325"/>
    </location>
</feature>